<accession>A0A5Q4ZHB1</accession>
<reference evidence="1 2" key="1">
    <citation type="submission" date="2019-08" db="EMBL/GenBank/DDBJ databases">
        <authorList>
            <person name="Herpell B J."/>
        </authorList>
    </citation>
    <scope>NUCLEOTIDE SEQUENCE [LARGE SCALE GENOMIC DNA]</scope>
    <source>
        <strain evidence="2">Msb3</strain>
    </source>
</reference>
<dbReference type="AlphaFoldDB" id="A0A5Q4ZHB1"/>
<dbReference type="KEGG" id="pdio:PDMSB3_4263"/>
<sequence>MKLAIMQPYLLPYIGYFQLAAAADKFVFYDDVNFIKNGWINRNRMLQGDQVRYLTVPLSGASPSLKINEVLVEPRERWLRKLLESIRHAYAKAPHYPQVSALIARILAEPLAPVSLLASHTVMEICKYLEIDTEFVPSSTIYGNAHLKGTERVLDICAKEQASTYVNLPGGRALYDSAAFSARGVELAFIEPNLCPYAQFDDGAFHPALSILDVLMFNSKNSVRDMLCVEVTA</sequence>
<dbReference type="RefSeq" id="WP_165187224.1">
    <property type="nucleotide sequence ID" value="NZ_LR699553.1"/>
</dbReference>
<evidence type="ECO:0000313" key="2">
    <source>
        <dbReference type="Proteomes" id="UP000325811"/>
    </source>
</evidence>
<dbReference type="Proteomes" id="UP000325811">
    <property type="component" value="Chromosome I"/>
</dbReference>
<dbReference type="Pfam" id="PF08889">
    <property type="entry name" value="WbqC"/>
    <property type="match status" value="1"/>
</dbReference>
<organism evidence="1 2">
    <name type="scientific">Paraburkholderia dioscoreae</name>
    <dbReference type="NCBI Taxonomy" id="2604047"/>
    <lineage>
        <taxon>Bacteria</taxon>
        <taxon>Pseudomonadati</taxon>
        <taxon>Pseudomonadota</taxon>
        <taxon>Betaproteobacteria</taxon>
        <taxon>Burkholderiales</taxon>
        <taxon>Burkholderiaceae</taxon>
        <taxon>Paraburkholderia</taxon>
    </lineage>
</organism>
<gene>
    <name evidence="1" type="ORF">PDMSB3_4263</name>
</gene>
<protein>
    <submittedName>
        <fullName evidence="1">WbqC-like protein family protein</fullName>
    </submittedName>
</protein>
<dbReference type="EMBL" id="LR699553">
    <property type="protein sequence ID" value="VVD30707.1"/>
    <property type="molecule type" value="Genomic_DNA"/>
</dbReference>
<evidence type="ECO:0000313" key="1">
    <source>
        <dbReference type="EMBL" id="VVD30707.1"/>
    </source>
</evidence>
<keyword evidence="2" id="KW-1185">Reference proteome</keyword>
<dbReference type="InterPro" id="IPR014985">
    <property type="entry name" value="WbqC"/>
</dbReference>
<name>A0A5Q4ZHB1_9BURK</name>
<proteinExistence type="predicted"/>